<dbReference type="OrthoDB" id="3648865at2759"/>
<feature type="compositionally biased region" description="Basic residues" evidence="2">
    <location>
        <begin position="471"/>
        <end position="482"/>
    </location>
</feature>
<dbReference type="AlphaFoldDB" id="A0A8H6R9P2"/>
<evidence type="ECO:0000313" key="3">
    <source>
        <dbReference type="EMBL" id="KAF7187890.1"/>
    </source>
</evidence>
<protein>
    <submittedName>
        <fullName evidence="3">Uncharacterized protein</fullName>
    </submittedName>
</protein>
<feature type="region of interest" description="Disordered" evidence="2">
    <location>
        <begin position="125"/>
        <end position="243"/>
    </location>
</feature>
<gene>
    <name evidence="3" type="ORF">HII31_10790</name>
</gene>
<name>A0A8H6R9P2_9PEZI</name>
<keyword evidence="1" id="KW-0175">Coiled coil</keyword>
<reference evidence="3" key="1">
    <citation type="submission" date="2020-04" db="EMBL/GenBank/DDBJ databases">
        <title>Draft genome resource of the tomato pathogen Pseudocercospora fuligena.</title>
        <authorList>
            <person name="Zaccaron A."/>
        </authorList>
    </citation>
    <scope>NUCLEOTIDE SEQUENCE</scope>
    <source>
        <strain evidence="3">PF001</strain>
    </source>
</reference>
<feature type="compositionally biased region" description="Polar residues" evidence="2">
    <location>
        <begin position="564"/>
        <end position="577"/>
    </location>
</feature>
<proteinExistence type="predicted"/>
<dbReference type="Proteomes" id="UP000660729">
    <property type="component" value="Unassembled WGS sequence"/>
</dbReference>
<feature type="compositionally biased region" description="Polar residues" evidence="2">
    <location>
        <begin position="514"/>
        <end position="537"/>
    </location>
</feature>
<feature type="compositionally biased region" description="Basic and acidic residues" evidence="2">
    <location>
        <begin position="457"/>
        <end position="470"/>
    </location>
</feature>
<feature type="coiled-coil region" evidence="1">
    <location>
        <begin position="286"/>
        <end position="313"/>
    </location>
</feature>
<sequence>MESAKRGRPWVPYGSKTLHKISAAYRAYIKLSEPPAAAPSFELDENNYPHIAMGEVFCLWEHSPKQRCGQKYSSIWALQKHLEDVHGCLKENRPERFYRDKGLFEETRRYYTSCMRNHNYEGKALDQAPVTKPLPTSNMNRLQQKYRRKHQRESLEKNPEAPAESMNSDRRQTLRSRGKPESASNTIKDSITPLESEDEDGPANVTTENKNSTISGVRSQQAQTKKVKRITESSRLQSSRPTALKADHNRVMSPTPIILDSDSEAEVLPIKAEENGTTAVKTFREKAKVDSDVEDLELEVEEAEAQLRLIAAKRKLMARKKRRQARGTTVYLSLSQTELFIGTTSHGMRSYDNGVENSKKSRTKFTYNAYLKLDIVPANVPHFDKHENGYPMVEFGEVFCRMPDYSQRHCSARFSQRDVLLKHLENFHGASKADRPPMTFSKDVAARAQQHYITMMKDQDYDGKGSERTAWRRPQKRRKTKASRASIQSTSSSAMTPALESDDGSSGWPRDSSRISNRLTPASAAQNSSTLNEQHNNAARMRGDRISSLSRSDHEQMEIKTDETQVLQRDQASSRITAPTPISIDSDDDMEPSHVKVEPDRAESPRIPHENEFADEDLELEIEEDEIQLRIVKNKRKLAARRRMRQERK</sequence>
<evidence type="ECO:0000256" key="1">
    <source>
        <dbReference type="SAM" id="Coils"/>
    </source>
</evidence>
<feature type="compositionally biased region" description="Basic and acidic residues" evidence="2">
    <location>
        <begin position="541"/>
        <end position="563"/>
    </location>
</feature>
<comment type="caution">
    <text evidence="3">The sequence shown here is derived from an EMBL/GenBank/DDBJ whole genome shotgun (WGS) entry which is preliminary data.</text>
</comment>
<feature type="compositionally biased region" description="Basic and acidic residues" evidence="2">
    <location>
        <begin position="591"/>
        <end position="612"/>
    </location>
</feature>
<feature type="region of interest" description="Disordered" evidence="2">
    <location>
        <begin position="455"/>
        <end position="615"/>
    </location>
</feature>
<accession>A0A8H6R9P2</accession>
<feature type="compositionally biased region" description="Low complexity" evidence="2">
    <location>
        <begin position="483"/>
        <end position="494"/>
    </location>
</feature>
<organism evidence="3 4">
    <name type="scientific">Pseudocercospora fuligena</name>
    <dbReference type="NCBI Taxonomy" id="685502"/>
    <lineage>
        <taxon>Eukaryota</taxon>
        <taxon>Fungi</taxon>
        <taxon>Dikarya</taxon>
        <taxon>Ascomycota</taxon>
        <taxon>Pezizomycotina</taxon>
        <taxon>Dothideomycetes</taxon>
        <taxon>Dothideomycetidae</taxon>
        <taxon>Mycosphaerellales</taxon>
        <taxon>Mycosphaerellaceae</taxon>
        <taxon>Pseudocercospora</taxon>
    </lineage>
</organism>
<feature type="compositionally biased region" description="Polar residues" evidence="2">
    <location>
        <begin position="134"/>
        <end position="143"/>
    </location>
</feature>
<evidence type="ECO:0000313" key="4">
    <source>
        <dbReference type="Proteomes" id="UP000660729"/>
    </source>
</evidence>
<evidence type="ECO:0000256" key="2">
    <source>
        <dbReference type="SAM" id="MobiDB-lite"/>
    </source>
</evidence>
<dbReference type="EMBL" id="JABCIY010000219">
    <property type="protein sequence ID" value="KAF7187890.1"/>
    <property type="molecule type" value="Genomic_DNA"/>
</dbReference>
<feature type="compositionally biased region" description="Polar residues" evidence="2">
    <location>
        <begin position="204"/>
        <end position="224"/>
    </location>
</feature>
<keyword evidence="4" id="KW-1185">Reference proteome</keyword>